<dbReference type="Pfam" id="PF07521">
    <property type="entry name" value="RMMBL"/>
    <property type="match status" value="1"/>
</dbReference>
<evidence type="ECO:0000313" key="5">
    <source>
        <dbReference type="Proteomes" id="UP001447842"/>
    </source>
</evidence>
<dbReference type="SUPFAM" id="SSF56281">
    <property type="entry name" value="Metallo-hydrolase/oxidoreductase"/>
    <property type="match status" value="1"/>
</dbReference>
<dbReference type="CDD" id="cd16295">
    <property type="entry name" value="TTHA0252-CPSF-like_MBL-fold"/>
    <property type="match status" value="1"/>
</dbReference>
<proteinExistence type="predicted"/>
<dbReference type="EC" id="3.-.-.-" evidence="4"/>
<feature type="domain" description="Beta-Casp" evidence="3">
    <location>
        <begin position="256"/>
        <end position="381"/>
    </location>
</feature>
<evidence type="ECO:0000259" key="3">
    <source>
        <dbReference type="SMART" id="SM01027"/>
    </source>
</evidence>
<evidence type="ECO:0000313" key="4">
    <source>
        <dbReference type="EMBL" id="XAU15388.1"/>
    </source>
</evidence>
<name>A0ABZ3HBE5_9BACT</name>
<dbReference type="GO" id="GO:0016787">
    <property type="term" value="F:hydrolase activity"/>
    <property type="evidence" value="ECO:0007669"/>
    <property type="project" value="UniProtKB-KW"/>
</dbReference>
<dbReference type="Proteomes" id="UP001447842">
    <property type="component" value="Chromosome"/>
</dbReference>
<dbReference type="InterPro" id="IPR011108">
    <property type="entry name" value="RMMBL"/>
</dbReference>
<dbReference type="InterPro" id="IPR036866">
    <property type="entry name" value="RibonucZ/Hydroxyglut_hydro"/>
</dbReference>
<evidence type="ECO:0000256" key="1">
    <source>
        <dbReference type="ARBA" id="ARBA00022801"/>
    </source>
</evidence>
<dbReference type="SMART" id="SM01027">
    <property type="entry name" value="Beta-Casp"/>
    <property type="match status" value="1"/>
</dbReference>
<keyword evidence="1 4" id="KW-0378">Hydrolase</keyword>
<dbReference type="Gene3D" id="3.40.50.10890">
    <property type="match status" value="1"/>
</dbReference>
<dbReference type="InterPro" id="IPR001279">
    <property type="entry name" value="Metallo-B-lactamas"/>
</dbReference>
<dbReference type="Gene3D" id="3.60.15.10">
    <property type="entry name" value="Ribonuclease Z/Hydroxyacylglutathione hydrolase-like"/>
    <property type="match status" value="1"/>
</dbReference>
<gene>
    <name evidence="4" type="ORF">WCY31_01505</name>
</gene>
<dbReference type="RefSeq" id="WP_345972876.1">
    <property type="nucleotide sequence ID" value="NZ_CP147920.1"/>
</dbReference>
<sequence length="465" mass="51975">MATVISYGAAETVTGSCHLLELENGKQILIDCGMFQGREEEHNADAFGFDPAQVDFLLLTHAHLDHCGRMPKLVKEGFAKTIVATKATFDLAEVILLDSAKIMQEDHETRFKKALRRGTEGEVSPPLYGEDDVRDALALTRILPEYGEPFTLCKGVEVTYRDAGHILGSAFIEIAYEEAGVTRTIVFSGDIGNDNDMVLPNLAPCPHADYLYTESTYGDRDHQNALQSTEEFKKVVTDTLLNWGNVLIPSFAVERTQEILFLLKQMHESGELPHCKVFVDSPMAIRATEVYDRYSDLLSAKCREVKARDGSVFDFELLTYTLDVGESKAINQTDSRAIIIAGSGMCTGGRILHHFKHRLWNRKNALIFVGYQAAGTLGRRIVDGEKWVKIYREDIRIEASVYTINGFSAHADQSGILEWIKGMSGLKNIFLIHGEADKEALFKAAITEQLHKEVHIVEQNEVIYL</sequence>
<dbReference type="Pfam" id="PF00753">
    <property type="entry name" value="Lactamase_B"/>
    <property type="match status" value="1"/>
</dbReference>
<accession>A0ABZ3HBE5</accession>
<dbReference type="InterPro" id="IPR022712">
    <property type="entry name" value="Beta_Casp"/>
</dbReference>
<dbReference type="PANTHER" id="PTHR11203:SF37">
    <property type="entry name" value="INTEGRATOR COMPLEX SUBUNIT 11"/>
    <property type="match status" value="1"/>
</dbReference>
<organism evidence="4 5">
    <name type="scientific">Sulfurimonas diazotrophicus</name>
    <dbReference type="NCBI Taxonomy" id="3131939"/>
    <lineage>
        <taxon>Bacteria</taxon>
        <taxon>Pseudomonadati</taxon>
        <taxon>Campylobacterota</taxon>
        <taxon>Epsilonproteobacteria</taxon>
        <taxon>Campylobacterales</taxon>
        <taxon>Sulfurimonadaceae</taxon>
        <taxon>Sulfurimonas</taxon>
    </lineage>
</organism>
<dbReference type="Pfam" id="PF10996">
    <property type="entry name" value="Beta-Casp"/>
    <property type="match status" value="1"/>
</dbReference>
<feature type="domain" description="Metallo-beta-lactamase" evidence="2">
    <location>
        <begin position="14"/>
        <end position="229"/>
    </location>
</feature>
<dbReference type="InterPro" id="IPR050698">
    <property type="entry name" value="MBL"/>
</dbReference>
<keyword evidence="5" id="KW-1185">Reference proteome</keyword>
<evidence type="ECO:0000259" key="2">
    <source>
        <dbReference type="SMART" id="SM00849"/>
    </source>
</evidence>
<dbReference type="EMBL" id="CP147920">
    <property type="protein sequence ID" value="XAU15388.1"/>
    <property type="molecule type" value="Genomic_DNA"/>
</dbReference>
<dbReference type="PANTHER" id="PTHR11203">
    <property type="entry name" value="CLEAVAGE AND POLYADENYLATION SPECIFICITY FACTOR FAMILY MEMBER"/>
    <property type="match status" value="1"/>
</dbReference>
<dbReference type="SMART" id="SM00849">
    <property type="entry name" value="Lactamase_B"/>
    <property type="match status" value="1"/>
</dbReference>
<protein>
    <submittedName>
        <fullName evidence="4">MBL fold metallo-hydrolase</fullName>
        <ecNumber evidence="4">3.-.-.-</ecNumber>
    </submittedName>
</protein>
<reference evidence="4 5" key="1">
    <citation type="submission" date="2024-03" db="EMBL/GenBank/DDBJ databases">
        <title>Sulfurimonas sp. HSL3-1.</title>
        <authorList>
            <person name="Wang S."/>
        </authorList>
    </citation>
    <scope>NUCLEOTIDE SEQUENCE [LARGE SCALE GENOMIC DNA]</scope>
    <source>
        <strain evidence="4 5">HSL3-1</strain>
    </source>
</reference>